<evidence type="ECO:0000313" key="1">
    <source>
        <dbReference type="EMBL" id="KAK3360473.1"/>
    </source>
</evidence>
<gene>
    <name evidence="1" type="ORF">B0T25DRAFT_565362</name>
</gene>
<proteinExistence type="predicted"/>
<evidence type="ECO:0000313" key="2">
    <source>
        <dbReference type="Proteomes" id="UP001275084"/>
    </source>
</evidence>
<organism evidence="1 2">
    <name type="scientific">Lasiosphaeria hispida</name>
    <dbReference type="NCBI Taxonomy" id="260671"/>
    <lineage>
        <taxon>Eukaryota</taxon>
        <taxon>Fungi</taxon>
        <taxon>Dikarya</taxon>
        <taxon>Ascomycota</taxon>
        <taxon>Pezizomycotina</taxon>
        <taxon>Sordariomycetes</taxon>
        <taxon>Sordariomycetidae</taxon>
        <taxon>Sordariales</taxon>
        <taxon>Lasiosphaeriaceae</taxon>
        <taxon>Lasiosphaeria</taxon>
    </lineage>
</organism>
<dbReference type="EMBL" id="JAUIQD010000002">
    <property type="protein sequence ID" value="KAK3360473.1"/>
    <property type="molecule type" value="Genomic_DNA"/>
</dbReference>
<accession>A0AAJ0MIM4</accession>
<reference evidence="1" key="2">
    <citation type="submission" date="2023-06" db="EMBL/GenBank/DDBJ databases">
        <authorList>
            <consortium name="Lawrence Berkeley National Laboratory"/>
            <person name="Haridas S."/>
            <person name="Hensen N."/>
            <person name="Bonometti L."/>
            <person name="Westerberg I."/>
            <person name="Brannstrom I.O."/>
            <person name="Guillou S."/>
            <person name="Cros-Aarteil S."/>
            <person name="Calhoun S."/>
            <person name="Kuo A."/>
            <person name="Mondo S."/>
            <person name="Pangilinan J."/>
            <person name="Riley R."/>
            <person name="Labutti K."/>
            <person name="Andreopoulos B."/>
            <person name="Lipzen A."/>
            <person name="Chen C."/>
            <person name="Yanf M."/>
            <person name="Daum C."/>
            <person name="Ng V."/>
            <person name="Clum A."/>
            <person name="Steindorff A."/>
            <person name="Ohm R."/>
            <person name="Martin F."/>
            <person name="Silar P."/>
            <person name="Natvig D."/>
            <person name="Lalanne C."/>
            <person name="Gautier V."/>
            <person name="Ament-Velasquez S.L."/>
            <person name="Kruys A."/>
            <person name="Hutchinson M.I."/>
            <person name="Powell A.J."/>
            <person name="Barry K."/>
            <person name="Miller A.N."/>
            <person name="Grigoriev I.V."/>
            <person name="Debuchy R."/>
            <person name="Gladieux P."/>
            <person name="Thoren M.H."/>
            <person name="Johannesson H."/>
        </authorList>
    </citation>
    <scope>NUCLEOTIDE SEQUENCE</scope>
    <source>
        <strain evidence="1">CBS 955.72</strain>
    </source>
</reference>
<reference evidence="1" key="1">
    <citation type="journal article" date="2023" name="Mol. Phylogenet. Evol.">
        <title>Genome-scale phylogeny and comparative genomics of the fungal order Sordariales.</title>
        <authorList>
            <person name="Hensen N."/>
            <person name="Bonometti L."/>
            <person name="Westerberg I."/>
            <person name="Brannstrom I.O."/>
            <person name="Guillou S."/>
            <person name="Cros-Aarteil S."/>
            <person name="Calhoun S."/>
            <person name="Haridas S."/>
            <person name="Kuo A."/>
            <person name="Mondo S."/>
            <person name="Pangilinan J."/>
            <person name="Riley R."/>
            <person name="LaButti K."/>
            <person name="Andreopoulos B."/>
            <person name="Lipzen A."/>
            <person name="Chen C."/>
            <person name="Yan M."/>
            <person name="Daum C."/>
            <person name="Ng V."/>
            <person name="Clum A."/>
            <person name="Steindorff A."/>
            <person name="Ohm R.A."/>
            <person name="Martin F."/>
            <person name="Silar P."/>
            <person name="Natvig D.O."/>
            <person name="Lalanne C."/>
            <person name="Gautier V."/>
            <person name="Ament-Velasquez S.L."/>
            <person name="Kruys A."/>
            <person name="Hutchinson M.I."/>
            <person name="Powell A.J."/>
            <person name="Barry K."/>
            <person name="Miller A.N."/>
            <person name="Grigoriev I.V."/>
            <person name="Debuchy R."/>
            <person name="Gladieux P."/>
            <person name="Hiltunen Thoren M."/>
            <person name="Johannesson H."/>
        </authorList>
    </citation>
    <scope>NUCLEOTIDE SEQUENCE</scope>
    <source>
        <strain evidence="1">CBS 955.72</strain>
    </source>
</reference>
<name>A0AAJ0MIM4_9PEZI</name>
<sequence>MAPSAPSPRRLLHGLPDDVLLPVMSQADDVSLFCLRRVSRIFLSSKTAGFDVSTSTLPFAAAQKDLYCQMCRNTGPEAELRLRTELLYCSSCLTKHPAGLFAYGQRHGPAKTRICIGREGNVRIRDQMVITWADVEEWFASGAHSKKLEYWLRQHGAADIFPQVQGKYPSEFQFFDPKLCTYLRFDVPPDG</sequence>
<dbReference type="AlphaFoldDB" id="A0AAJ0MIM4"/>
<dbReference type="Proteomes" id="UP001275084">
    <property type="component" value="Unassembled WGS sequence"/>
</dbReference>
<protein>
    <recommendedName>
        <fullName evidence="3">F-box domain-containing protein</fullName>
    </recommendedName>
</protein>
<evidence type="ECO:0008006" key="3">
    <source>
        <dbReference type="Google" id="ProtNLM"/>
    </source>
</evidence>
<comment type="caution">
    <text evidence="1">The sequence shown here is derived from an EMBL/GenBank/DDBJ whole genome shotgun (WGS) entry which is preliminary data.</text>
</comment>
<keyword evidence="2" id="KW-1185">Reference proteome</keyword>